<organism evidence="3 4">
    <name type="scientific">Crepidotus variabilis</name>
    <dbReference type="NCBI Taxonomy" id="179855"/>
    <lineage>
        <taxon>Eukaryota</taxon>
        <taxon>Fungi</taxon>
        <taxon>Dikarya</taxon>
        <taxon>Basidiomycota</taxon>
        <taxon>Agaricomycotina</taxon>
        <taxon>Agaricomycetes</taxon>
        <taxon>Agaricomycetidae</taxon>
        <taxon>Agaricales</taxon>
        <taxon>Agaricineae</taxon>
        <taxon>Crepidotaceae</taxon>
        <taxon>Crepidotus</taxon>
    </lineage>
</organism>
<accession>A0A9P6E963</accession>
<keyword evidence="4" id="KW-1185">Reference proteome</keyword>
<feature type="transmembrane region" description="Helical" evidence="2">
    <location>
        <begin position="561"/>
        <end position="584"/>
    </location>
</feature>
<name>A0A9P6E963_9AGAR</name>
<keyword evidence="2" id="KW-1133">Transmembrane helix</keyword>
<feature type="transmembrane region" description="Helical" evidence="2">
    <location>
        <begin position="164"/>
        <end position="187"/>
    </location>
</feature>
<proteinExistence type="predicted"/>
<reference evidence="3" key="1">
    <citation type="submission" date="2020-11" db="EMBL/GenBank/DDBJ databases">
        <authorList>
            <consortium name="DOE Joint Genome Institute"/>
            <person name="Ahrendt S."/>
            <person name="Riley R."/>
            <person name="Andreopoulos W."/>
            <person name="Labutti K."/>
            <person name="Pangilinan J."/>
            <person name="Ruiz-Duenas F.J."/>
            <person name="Barrasa J.M."/>
            <person name="Sanchez-Garcia M."/>
            <person name="Camarero S."/>
            <person name="Miyauchi S."/>
            <person name="Serrano A."/>
            <person name="Linde D."/>
            <person name="Babiker R."/>
            <person name="Drula E."/>
            <person name="Ayuso-Fernandez I."/>
            <person name="Pacheco R."/>
            <person name="Padilla G."/>
            <person name="Ferreira P."/>
            <person name="Barriuso J."/>
            <person name="Kellner H."/>
            <person name="Castanera R."/>
            <person name="Alfaro M."/>
            <person name="Ramirez L."/>
            <person name="Pisabarro A.G."/>
            <person name="Kuo A."/>
            <person name="Tritt A."/>
            <person name="Lipzen A."/>
            <person name="He G."/>
            <person name="Yan M."/>
            <person name="Ng V."/>
            <person name="Cullen D."/>
            <person name="Martin F."/>
            <person name="Rosso M.-N."/>
            <person name="Henrissat B."/>
            <person name="Hibbett D."/>
            <person name="Martinez A.T."/>
            <person name="Grigoriev I.V."/>
        </authorList>
    </citation>
    <scope>NUCLEOTIDE SEQUENCE</scope>
    <source>
        <strain evidence="3">CBS 506.95</strain>
    </source>
</reference>
<keyword evidence="2" id="KW-0812">Transmembrane</keyword>
<evidence type="ECO:0000313" key="3">
    <source>
        <dbReference type="EMBL" id="KAF9525038.1"/>
    </source>
</evidence>
<evidence type="ECO:0000256" key="1">
    <source>
        <dbReference type="SAM" id="MobiDB-lite"/>
    </source>
</evidence>
<feature type="transmembrane region" description="Helical" evidence="2">
    <location>
        <begin position="134"/>
        <end position="152"/>
    </location>
</feature>
<gene>
    <name evidence="3" type="ORF">CPB83DRAFT_897319</name>
</gene>
<dbReference type="OrthoDB" id="3351168at2759"/>
<dbReference type="Proteomes" id="UP000807306">
    <property type="component" value="Unassembled WGS sequence"/>
</dbReference>
<dbReference type="EMBL" id="MU157889">
    <property type="protein sequence ID" value="KAF9525038.1"/>
    <property type="molecule type" value="Genomic_DNA"/>
</dbReference>
<evidence type="ECO:0000256" key="2">
    <source>
        <dbReference type="SAM" id="Phobius"/>
    </source>
</evidence>
<evidence type="ECO:0000313" key="4">
    <source>
        <dbReference type="Proteomes" id="UP000807306"/>
    </source>
</evidence>
<keyword evidence="2" id="KW-0472">Membrane</keyword>
<dbReference type="AlphaFoldDB" id="A0A9P6E963"/>
<comment type="caution">
    <text evidence="3">The sequence shown here is derived from an EMBL/GenBank/DDBJ whole genome shotgun (WGS) entry which is preliminary data.</text>
</comment>
<feature type="region of interest" description="Disordered" evidence="1">
    <location>
        <begin position="1"/>
        <end position="44"/>
    </location>
</feature>
<feature type="transmembrane region" description="Helical" evidence="2">
    <location>
        <begin position="101"/>
        <end position="122"/>
    </location>
</feature>
<feature type="transmembrane region" description="Helical" evidence="2">
    <location>
        <begin position="57"/>
        <end position="81"/>
    </location>
</feature>
<protein>
    <submittedName>
        <fullName evidence="3">Uncharacterized protein</fullName>
    </submittedName>
</protein>
<sequence>MSTTPLFPEPLHYGAQTPQPLETPDEKHDQLGHGEAQGFQGTPAPNPTGFKKYFKKYYLSPVLVVVVHMALLISSWGFFGATRSRPIALPPDTAVWVGENYQPVTMVVTLASSIFAVLSTATYARAIRYSITRFLVRGVSIFTIVTSTKLAGASMIRKFSRPGWFVFAAVMAVAVNSISSAFTTLALPKTIEIKSPMNGFELDMSTPGFQGLMITNKDKVNPDLFNRVIPVTEASGATAASSKFGVPSYLNVNGFTYTNSTGGVTPVPIQPLSSNILSAQGQQIPANMYIQRSSLTPPPGKLFPTRFNMTQQGFSASINCIQTNLTADTTPSLELKTKPTTLFDGTNLTLVQMEVGCKGIDQDTVYSESVLTNAGVDAVLAVPCANADGQSWDIILSGFGNYQDIQASVCNVRPELNFVSAAYTDSPTGYNSSTPNFVNISVPWGATPAPWLGQFAVQVFLRGMKLGQTTTGNTMGDTVLTFMRNVPAANDDEAQSLVLEQYIRGVLELSITLLRTVYTQDNNGLFDDGTSVIPLDMRHNISGTFYATTIGWYQDSQTAPAVLIAPTIVSLVAIGIILVTVFWARSHTESEEVHAFDPANISHLMAASSVGGLKTVFPPFEKNDVDKSDIGKVMVTLKEVHPGRYGFVTAASKAGWKA</sequence>